<dbReference type="EMBL" id="JBEPSN010000001">
    <property type="protein sequence ID" value="MET4538539.1"/>
    <property type="molecule type" value="Genomic_DNA"/>
</dbReference>
<dbReference type="SUPFAM" id="SSF50475">
    <property type="entry name" value="FMN-binding split barrel"/>
    <property type="match status" value="1"/>
</dbReference>
<dbReference type="GeneID" id="92751272"/>
<dbReference type="Proteomes" id="UP001549307">
    <property type="component" value="Unassembled WGS sequence"/>
</dbReference>
<evidence type="ECO:0000256" key="1">
    <source>
        <dbReference type="ARBA" id="ARBA00001917"/>
    </source>
</evidence>
<evidence type="ECO:0000313" key="5">
    <source>
        <dbReference type="EMBL" id="MET4538539.1"/>
    </source>
</evidence>
<proteinExistence type="inferred from homology"/>
<sequence length="210" mass="22610">MSTASHIEIKPSVLYVGTPVMLISTENADGSTNLSPASSYWSLGQMLVLGLLADGQTAANLTQRPGLTVNFPHPKLWQHVEAIADTTGATPVSAAKAARYVHEKDKFGCLGLTPQASELVTPPRVQECALQFEAMVRRTTSGVGDYLMVEAEVLRVYASPEIVVPGTNHVNPQAWEPTIYSFRHYFGLGTEHGFRPTSDTAALTAFSPVP</sequence>
<accession>A0ABV2P1A6</accession>
<protein>
    <submittedName>
        <fullName evidence="5">Flavin reductase (DIM6/NTAB) family NADH-FMN oxidoreductase RutF</fullName>
    </submittedName>
</protein>
<dbReference type="InterPro" id="IPR052174">
    <property type="entry name" value="Flavoredoxin"/>
</dbReference>
<dbReference type="Pfam" id="PF01613">
    <property type="entry name" value="Flavin_Reduct"/>
    <property type="match status" value="1"/>
</dbReference>
<evidence type="ECO:0000256" key="3">
    <source>
        <dbReference type="ARBA" id="ARBA00038054"/>
    </source>
</evidence>
<keyword evidence="2" id="KW-0285">Flavoprotein</keyword>
<dbReference type="PANTHER" id="PTHR43567:SF1">
    <property type="entry name" value="FLAVOREDOXIN"/>
    <property type="match status" value="1"/>
</dbReference>
<dbReference type="RefSeq" id="WP_354226039.1">
    <property type="nucleotide sequence ID" value="NZ_JBEPSN010000001.1"/>
</dbReference>
<dbReference type="InterPro" id="IPR002563">
    <property type="entry name" value="Flavin_Rdtase-like_dom"/>
</dbReference>
<feature type="domain" description="Flavin reductase like" evidence="4">
    <location>
        <begin position="16"/>
        <end position="187"/>
    </location>
</feature>
<comment type="cofactor">
    <cofactor evidence="1">
        <name>FMN</name>
        <dbReference type="ChEBI" id="CHEBI:58210"/>
    </cofactor>
</comment>
<evidence type="ECO:0000256" key="2">
    <source>
        <dbReference type="ARBA" id="ARBA00022630"/>
    </source>
</evidence>
<gene>
    <name evidence="5" type="ORF">ABIE37_000294</name>
</gene>
<dbReference type="Gene3D" id="2.30.110.10">
    <property type="entry name" value="Electron Transport, Fmn-binding Protein, Chain A"/>
    <property type="match status" value="1"/>
</dbReference>
<comment type="caution">
    <text evidence="5">The sequence shown here is derived from an EMBL/GenBank/DDBJ whole genome shotgun (WGS) entry which is preliminary data.</text>
</comment>
<comment type="similarity">
    <text evidence="3">Belongs to the flavoredoxin family.</text>
</comment>
<name>A0ABV2P1A6_9MICC</name>
<keyword evidence="6" id="KW-1185">Reference proteome</keyword>
<reference evidence="5 6" key="1">
    <citation type="submission" date="2024-06" db="EMBL/GenBank/DDBJ databases">
        <title>Sorghum-associated microbial communities from plants grown in Nebraska, USA.</title>
        <authorList>
            <person name="Schachtman D."/>
        </authorList>
    </citation>
    <scope>NUCLEOTIDE SEQUENCE [LARGE SCALE GENOMIC DNA]</scope>
    <source>
        <strain evidence="5 6">3552</strain>
    </source>
</reference>
<dbReference type="PANTHER" id="PTHR43567">
    <property type="entry name" value="FLAVOREDOXIN-RELATED-RELATED"/>
    <property type="match status" value="1"/>
</dbReference>
<organism evidence="5 6">
    <name type="scientific">Arthrobacter bambusae</name>
    <dbReference type="NCBI Taxonomy" id="1338426"/>
    <lineage>
        <taxon>Bacteria</taxon>
        <taxon>Bacillati</taxon>
        <taxon>Actinomycetota</taxon>
        <taxon>Actinomycetes</taxon>
        <taxon>Micrococcales</taxon>
        <taxon>Micrococcaceae</taxon>
        <taxon>Arthrobacter</taxon>
    </lineage>
</organism>
<evidence type="ECO:0000313" key="6">
    <source>
        <dbReference type="Proteomes" id="UP001549307"/>
    </source>
</evidence>
<dbReference type="InterPro" id="IPR012349">
    <property type="entry name" value="Split_barrel_FMN-bd"/>
</dbReference>
<evidence type="ECO:0000259" key="4">
    <source>
        <dbReference type="Pfam" id="PF01613"/>
    </source>
</evidence>